<dbReference type="InterPro" id="IPR009057">
    <property type="entry name" value="Homeodomain-like_sf"/>
</dbReference>
<dbReference type="GO" id="GO:0003677">
    <property type="term" value="F:DNA binding"/>
    <property type="evidence" value="ECO:0007669"/>
    <property type="project" value="UniProtKB-UniRule"/>
</dbReference>
<keyword evidence="2 4" id="KW-0371">Homeobox</keyword>
<proteinExistence type="predicted"/>
<protein>
    <recommendedName>
        <fullName evidence="5">Homeobox domain-containing protein</fullName>
    </recommendedName>
</protein>
<dbReference type="AlphaFoldDB" id="A0A1V8S7P8"/>
<dbReference type="InParanoid" id="A0A1V8S7P8"/>
<dbReference type="Pfam" id="PF05920">
    <property type="entry name" value="Homeobox_KN"/>
    <property type="match status" value="1"/>
</dbReference>
<reference evidence="7" key="1">
    <citation type="submission" date="2017-03" db="EMBL/GenBank/DDBJ databases">
        <title>Genomes of endolithic fungi from Antarctica.</title>
        <authorList>
            <person name="Coleine C."/>
            <person name="Masonjones S."/>
            <person name="Stajich J.E."/>
        </authorList>
    </citation>
    <scope>NUCLEOTIDE SEQUENCE [LARGE SCALE GENOMIC DNA]</scope>
    <source>
        <strain evidence="7">CCFEE 5527</strain>
    </source>
</reference>
<evidence type="ECO:0000256" key="2">
    <source>
        <dbReference type="ARBA" id="ARBA00023155"/>
    </source>
</evidence>
<comment type="caution">
    <text evidence="6">The sequence shown here is derived from an EMBL/GenBank/DDBJ whole genome shotgun (WGS) entry which is preliminary data.</text>
</comment>
<evidence type="ECO:0000259" key="5">
    <source>
        <dbReference type="PROSITE" id="PS50071"/>
    </source>
</evidence>
<feature type="domain" description="Homeobox" evidence="5">
    <location>
        <begin position="1"/>
        <end position="47"/>
    </location>
</feature>
<dbReference type="OrthoDB" id="10056939at2759"/>
<dbReference type="GO" id="GO:0006355">
    <property type="term" value="P:regulation of DNA-templated transcription"/>
    <property type="evidence" value="ECO:0007669"/>
    <property type="project" value="InterPro"/>
</dbReference>
<dbReference type="InterPro" id="IPR008422">
    <property type="entry name" value="KN_HD"/>
</dbReference>
<keyword evidence="3 4" id="KW-0539">Nucleus</keyword>
<dbReference type="PROSITE" id="PS50071">
    <property type="entry name" value="HOMEOBOX_2"/>
    <property type="match status" value="1"/>
</dbReference>
<organism evidence="6 7">
    <name type="scientific">Cryoendolithus antarcticus</name>
    <dbReference type="NCBI Taxonomy" id="1507870"/>
    <lineage>
        <taxon>Eukaryota</taxon>
        <taxon>Fungi</taxon>
        <taxon>Dikarya</taxon>
        <taxon>Ascomycota</taxon>
        <taxon>Pezizomycotina</taxon>
        <taxon>Dothideomycetes</taxon>
        <taxon>Dothideomycetidae</taxon>
        <taxon>Cladosporiales</taxon>
        <taxon>Cladosporiaceae</taxon>
        <taxon>Cryoendolithus</taxon>
    </lineage>
</organism>
<dbReference type="InterPro" id="IPR050224">
    <property type="entry name" value="TALE_homeobox"/>
</dbReference>
<dbReference type="STRING" id="1507870.A0A1V8S7P8"/>
<dbReference type="InterPro" id="IPR001356">
    <property type="entry name" value="HD"/>
</dbReference>
<gene>
    <name evidence="6" type="ORF">B0A48_18866</name>
</gene>
<dbReference type="PANTHER" id="PTHR11850">
    <property type="entry name" value="HOMEOBOX PROTEIN TRANSCRIPTION FACTORS"/>
    <property type="match status" value="1"/>
</dbReference>
<dbReference type="SUPFAM" id="SSF46689">
    <property type="entry name" value="Homeodomain-like"/>
    <property type="match status" value="1"/>
</dbReference>
<sequence length="61" mass="7376">MKRWFDLNMSNPYPSEEQKQVFSNATSISMTQVSNWFINHRRRCPELRDKRDRSRLGDLSD</sequence>
<feature type="DNA-binding region" description="Homeobox" evidence="4">
    <location>
        <begin position="3"/>
        <end position="48"/>
    </location>
</feature>
<dbReference type="GO" id="GO:0005634">
    <property type="term" value="C:nucleus"/>
    <property type="evidence" value="ECO:0007669"/>
    <property type="project" value="UniProtKB-SubCell"/>
</dbReference>
<accession>A0A1V8S7P8</accession>
<keyword evidence="7" id="KW-1185">Reference proteome</keyword>
<dbReference type="Gene3D" id="1.10.10.60">
    <property type="entry name" value="Homeodomain-like"/>
    <property type="match status" value="1"/>
</dbReference>
<evidence type="ECO:0000313" key="6">
    <source>
        <dbReference type="EMBL" id="OQN95049.1"/>
    </source>
</evidence>
<evidence type="ECO:0000256" key="3">
    <source>
        <dbReference type="ARBA" id="ARBA00023242"/>
    </source>
</evidence>
<comment type="subcellular location">
    <subcellularLocation>
        <location evidence="4">Nucleus</location>
    </subcellularLocation>
</comment>
<evidence type="ECO:0000256" key="1">
    <source>
        <dbReference type="ARBA" id="ARBA00023125"/>
    </source>
</evidence>
<evidence type="ECO:0000313" key="7">
    <source>
        <dbReference type="Proteomes" id="UP000192596"/>
    </source>
</evidence>
<name>A0A1V8S7P8_9PEZI</name>
<evidence type="ECO:0000256" key="4">
    <source>
        <dbReference type="PROSITE-ProRule" id="PRU00108"/>
    </source>
</evidence>
<dbReference type="CDD" id="cd00086">
    <property type="entry name" value="homeodomain"/>
    <property type="match status" value="1"/>
</dbReference>
<dbReference type="EMBL" id="NAJO01000233">
    <property type="protein sequence ID" value="OQN95049.1"/>
    <property type="molecule type" value="Genomic_DNA"/>
</dbReference>
<dbReference type="Proteomes" id="UP000192596">
    <property type="component" value="Unassembled WGS sequence"/>
</dbReference>
<keyword evidence="1 4" id="KW-0238">DNA-binding</keyword>